<dbReference type="SUPFAM" id="SSF55021">
    <property type="entry name" value="ACT-like"/>
    <property type="match status" value="1"/>
</dbReference>
<protein>
    <submittedName>
        <fullName evidence="1">Putative iron-only hydrogenase system regulator</fullName>
    </submittedName>
</protein>
<dbReference type="AlphaFoldDB" id="A0A1N6PUH7"/>
<dbReference type="OrthoDB" id="9796135at2"/>
<dbReference type="Proteomes" id="UP000186400">
    <property type="component" value="Unassembled WGS sequence"/>
</dbReference>
<gene>
    <name evidence="1" type="ORF">SAMN05920897_103139</name>
</gene>
<accession>A0A1N6PUH7</accession>
<dbReference type="RefSeq" id="WP_076487912.1">
    <property type="nucleotide sequence ID" value="NZ_FTMS01000003.1"/>
</dbReference>
<dbReference type="Gene3D" id="3.30.70.1150">
    <property type="entry name" value="ACT-like. Chain A, domain 2"/>
    <property type="match status" value="1"/>
</dbReference>
<proteinExistence type="predicted"/>
<dbReference type="InterPro" id="IPR045865">
    <property type="entry name" value="ACT-like_dom_sf"/>
</dbReference>
<dbReference type="InterPro" id="IPR023860">
    <property type="entry name" value="FeFe-hyd_TM1266"/>
</dbReference>
<evidence type="ECO:0000313" key="1">
    <source>
        <dbReference type="EMBL" id="SIQ07956.1"/>
    </source>
</evidence>
<evidence type="ECO:0000313" key="2">
    <source>
        <dbReference type="Proteomes" id="UP000186400"/>
    </source>
</evidence>
<dbReference type="STRING" id="159291.SAMN05920897_103139"/>
<name>A0A1N6PUH7_9SPIO</name>
<sequence length="99" mass="10524">METRAEQNKRYGFVGIIVENRHRLGARINQILSAHADCIVGRLGLPNLEEGSISIITLIVRATTDEMGSLSGKLGALPGVTVKTGLQSLPGTALTEETP</sequence>
<reference evidence="2" key="1">
    <citation type="submission" date="2017-01" db="EMBL/GenBank/DDBJ databases">
        <authorList>
            <person name="Varghese N."/>
            <person name="Submissions S."/>
        </authorList>
    </citation>
    <scope>NUCLEOTIDE SEQUENCE [LARGE SCALE GENOMIC DNA]</scope>
    <source>
        <strain evidence="2">ASpG1</strain>
    </source>
</reference>
<organism evidence="1 2">
    <name type="scientific">Alkalispirochaeta americana</name>
    <dbReference type="NCBI Taxonomy" id="159291"/>
    <lineage>
        <taxon>Bacteria</taxon>
        <taxon>Pseudomonadati</taxon>
        <taxon>Spirochaetota</taxon>
        <taxon>Spirochaetia</taxon>
        <taxon>Spirochaetales</taxon>
        <taxon>Spirochaetaceae</taxon>
        <taxon>Alkalispirochaeta</taxon>
    </lineage>
</organism>
<keyword evidence="2" id="KW-1185">Reference proteome</keyword>
<dbReference type="NCBIfam" id="TIGR03959">
    <property type="entry name" value="hyd_TM1266"/>
    <property type="match status" value="1"/>
</dbReference>
<dbReference type="EMBL" id="FTMS01000003">
    <property type="protein sequence ID" value="SIQ07956.1"/>
    <property type="molecule type" value="Genomic_DNA"/>
</dbReference>
<dbReference type="Pfam" id="PF21699">
    <property type="entry name" value="TM1266-like"/>
    <property type="match status" value="1"/>
</dbReference>
<dbReference type="InterPro" id="IPR027271">
    <property type="entry name" value="Acetolactate_synth/TF_NikR_C"/>
</dbReference>